<dbReference type="AlphaFoldDB" id="A0A8X6PQ95"/>
<gene>
    <name evidence="1" type="ORF">NPIL_279751</name>
</gene>
<protein>
    <submittedName>
        <fullName evidence="1">Uncharacterized protein</fullName>
    </submittedName>
</protein>
<dbReference type="Proteomes" id="UP000887013">
    <property type="component" value="Unassembled WGS sequence"/>
</dbReference>
<reference evidence="1" key="1">
    <citation type="submission" date="2020-08" db="EMBL/GenBank/DDBJ databases">
        <title>Multicomponent nature underlies the extraordinary mechanical properties of spider dragline silk.</title>
        <authorList>
            <person name="Kono N."/>
            <person name="Nakamura H."/>
            <person name="Mori M."/>
            <person name="Yoshida Y."/>
            <person name="Ohtoshi R."/>
            <person name="Malay A.D."/>
            <person name="Moran D.A.P."/>
            <person name="Tomita M."/>
            <person name="Numata K."/>
            <person name="Arakawa K."/>
        </authorList>
    </citation>
    <scope>NUCLEOTIDE SEQUENCE</scope>
</reference>
<accession>A0A8X6PQ95</accession>
<keyword evidence="2" id="KW-1185">Reference proteome</keyword>
<dbReference type="EMBL" id="BMAW01072426">
    <property type="protein sequence ID" value="GFT82957.1"/>
    <property type="molecule type" value="Genomic_DNA"/>
</dbReference>
<proteinExistence type="predicted"/>
<evidence type="ECO:0000313" key="2">
    <source>
        <dbReference type="Proteomes" id="UP000887013"/>
    </source>
</evidence>
<comment type="caution">
    <text evidence="1">The sequence shown here is derived from an EMBL/GenBank/DDBJ whole genome shotgun (WGS) entry which is preliminary data.</text>
</comment>
<organism evidence="1 2">
    <name type="scientific">Nephila pilipes</name>
    <name type="common">Giant wood spider</name>
    <name type="synonym">Nephila maculata</name>
    <dbReference type="NCBI Taxonomy" id="299642"/>
    <lineage>
        <taxon>Eukaryota</taxon>
        <taxon>Metazoa</taxon>
        <taxon>Ecdysozoa</taxon>
        <taxon>Arthropoda</taxon>
        <taxon>Chelicerata</taxon>
        <taxon>Arachnida</taxon>
        <taxon>Araneae</taxon>
        <taxon>Araneomorphae</taxon>
        <taxon>Entelegynae</taxon>
        <taxon>Araneoidea</taxon>
        <taxon>Nephilidae</taxon>
        <taxon>Nephila</taxon>
    </lineage>
</organism>
<sequence>MLYTTRPGRDQVSLFGDDGVVLVLRQYFFPLNGHVLKAFGKRIHDSLVQESSTVHESKVNFTISSNKSDQSGLLKKQKKFEPHNVSKTQSVCKVERVYIEGKGREAVTVREDSKDVASRLALRDPAGFIRVSTASLAHCTQGRLKTS</sequence>
<name>A0A8X6PQ95_NEPPI</name>
<evidence type="ECO:0000313" key="1">
    <source>
        <dbReference type="EMBL" id="GFT82957.1"/>
    </source>
</evidence>